<keyword evidence="3" id="KW-1185">Reference proteome</keyword>
<comment type="caution">
    <text evidence="2">The sequence shown here is derived from an EMBL/GenBank/DDBJ whole genome shotgun (WGS) entry which is preliminary data.</text>
</comment>
<sequence length="420" mass="45916">MTSPSPLVAPRAEVAVDPWAGVWLAEDIQVIVHGVRNGNWIEASLGGVAGSLDALAFVSDPVGSLLQYAVAWIIEHVRPLSQALDWLAGDPAQIAAHAQTWRNVASSLRDQADDWDRAVRSDTSEWTGIAADAYRKWAGRQNGAVAGMAEAAGAMAAITETAGMLVAGVRMLVRDAIAVLVSRLITYAGEALFSLGLATPVVVEQVSTLCAAWSARISRWLRDLISSLVRLRGMADNLAGRIDALRGLFRRTARGEAGPARVHGGHADRPRDIVDYERQERWANDAYDDIRMNPDADVIAGNLGDVARLDGSTGFTAAEIDRIRQHIFFEEHPVSDYAGGIVHQRYDASPDMADAWLRLRSGRARPEDIALLEHELAEARYYDAHPGATYEEAHRAANEVSNWQNQIPEPTYEDYSAPWR</sequence>
<dbReference type="EMBL" id="BMMX01000007">
    <property type="protein sequence ID" value="GGK88666.1"/>
    <property type="molecule type" value="Genomic_DNA"/>
</dbReference>
<proteinExistence type="predicted"/>
<reference evidence="2" key="1">
    <citation type="journal article" date="2014" name="Int. J. Syst. Evol. Microbiol.">
        <title>Complete genome sequence of Corynebacterium casei LMG S-19264T (=DSM 44701T), isolated from a smear-ripened cheese.</title>
        <authorList>
            <consortium name="US DOE Joint Genome Institute (JGI-PGF)"/>
            <person name="Walter F."/>
            <person name="Albersmeier A."/>
            <person name="Kalinowski J."/>
            <person name="Ruckert C."/>
        </authorList>
    </citation>
    <scope>NUCLEOTIDE SEQUENCE</scope>
    <source>
        <strain evidence="2">CGMCC 4.7299</strain>
    </source>
</reference>
<organism evidence="2 3">
    <name type="scientific">Mangrovihabitans endophyticus</name>
    <dbReference type="NCBI Taxonomy" id="1751298"/>
    <lineage>
        <taxon>Bacteria</taxon>
        <taxon>Bacillati</taxon>
        <taxon>Actinomycetota</taxon>
        <taxon>Actinomycetes</taxon>
        <taxon>Micromonosporales</taxon>
        <taxon>Micromonosporaceae</taxon>
        <taxon>Mangrovihabitans</taxon>
    </lineage>
</organism>
<evidence type="ECO:0000313" key="3">
    <source>
        <dbReference type="Proteomes" id="UP000656042"/>
    </source>
</evidence>
<dbReference type="Pfam" id="PF25547">
    <property type="entry name" value="WXG100_2"/>
    <property type="match status" value="1"/>
</dbReference>
<dbReference type="Gene3D" id="1.10.287.1060">
    <property type="entry name" value="ESAT-6-like"/>
    <property type="match status" value="1"/>
</dbReference>
<gene>
    <name evidence="2" type="ORF">GCM10012284_23420</name>
</gene>
<evidence type="ECO:0000313" key="2">
    <source>
        <dbReference type="EMBL" id="GGK88666.1"/>
    </source>
</evidence>
<dbReference type="Proteomes" id="UP000656042">
    <property type="component" value="Unassembled WGS sequence"/>
</dbReference>
<dbReference type="SUPFAM" id="SSF140453">
    <property type="entry name" value="EsxAB dimer-like"/>
    <property type="match status" value="1"/>
</dbReference>
<accession>A0A8J3BXM5</accession>
<name>A0A8J3BXM5_9ACTN</name>
<feature type="domain" description="Outer membrane channel protein CpnT-like N-terminal" evidence="1">
    <location>
        <begin position="74"/>
        <end position="194"/>
    </location>
</feature>
<dbReference type="AlphaFoldDB" id="A0A8J3BXM5"/>
<dbReference type="InterPro" id="IPR036689">
    <property type="entry name" value="ESAT-6-like_sf"/>
</dbReference>
<dbReference type="InterPro" id="IPR057746">
    <property type="entry name" value="CpnT-like_N"/>
</dbReference>
<protein>
    <recommendedName>
        <fullName evidence="1">Outer membrane channel protein CpnT-like N-terminal domain-containing protein</fullName>
    </recommendedName>
</protein>
<reference evidence="2" key="2">
    <citation type="submission" date="2020-09" db="EMBL/GenBank/DDBJ databases">
        <authorList>
            <person name="Sun Q."/>
            <person name="Zhou Y."/>
        </authorList>
    </citation>
    <scope>NUCLEOTIDE SEQUENCE</scope>
    <source>
        <strain evidence="2">CGMCC 4.7299</strain>
    </source>
</reference>
<evidence type="ECO:0000259" key="1">
    <source>
        <dbReference type="Pfam" id="PF25547"/>
    </source>
</evidence>